<feature type="transmembrane region" description="Helical" evidence="11">
    <location>
        <begin position="143"/>
        <end position="159"/>
    </location>
</feature>
<feature type="transmembrane region" description="Helical" evidence="11">
    <location>
        <begin position="165"/>
        <end position="188"/>
    </location>
</feature>
<comment type="caution">
    <text evidence="12">The sequence shown here is derived from an EMBL/GenBank/DDBJ whole genome shotgun (WGS) entry which is preliminary data.</text>
</comment>
<evidence type="ECO:0000256" key="2">
    <source>
        <dbReference type="ARBA" id="ARBA00010794"/>
    </source>
</evidence>
<comment type="subcellular location">
    <subcellularLocation>
        <location evidence="1">Plastid</location>
        <location evidence="1">Chloroplast membrane</location>
        <topology evidence="1">Multi-pass membrane protein</topology>
    </subcellularLocation>
</comment>
<dbReference type="InParanoid" id="A0A1Q3BFA5"/>
<evidence type="ECO:0000256" key="3">
    <source>
        <dbReference type="ARBA" id="ARBA00022528"/>
    </source>
</evidence>
<evidence type="ECO:0000256" key="10">
    <source>
        <dbReference type="ARBA" id="ARBA00023136"/>
    </source>
</evidence>
<protein>
    <submittedName>
        <fullName evidence="12">CTP_transf_1 domain-containing protein</fullName>
    </submittedName>
</protein>
<evidence type="ECO:0000256" key="11">
    <source>
        <dbReference type="SAM" id="Phobius"/>
    </source>
</evidence>
<dbReference type="EMBL" id="BDDD01000489">
    <property type="protein sequence ID" value="GAV66579.1"/>
    <property type="molecule type" value="Genomic_DNA"/>
</dbReference>
<evidence type="ECO:0000256" key="4">
    <source>
        <dbReference type="ARBA" id="ARBA00022640"/>
    </source>
</evidence>
<dbReference type="FunCoup" id="A0A1Q3BFA5">
    <property type="interactions" value="18"/>
</dbReference>
<dbReference type="PANTHER" id="PTHR32523">
    <property type="entry name" value="PHYTOL KINASE 1, CHLOROPLASTIC"/>
    <property type="match status" value="1"/>
</dbReference>
<dbReference type="AlphaFoldDB" id="A0A1Q3BFA5"/>
<keyword evidence="13" id="KW-1185">Reference proteome</keyword>
<dbReference type="PANTHER" id="PTHR32523:SF7">
    <property type="entry name" value="FARNESOL KINASE, CHLOROPLASTIC"/>
    <property type="match status" value="1"/>
</dbReference>
<evidence type="ECO:0000313" key="12">
    <source>
        <dbReference type="EMBL" id="GAV66579.1"/>
    </source>
</evidence>
<dbReference type="Proteomes" id="UP000187406">
    <property type="component" value="Unassembled WGS sequence"/>
</dbReference>
<evidence type="ECO:0000256" key="8">
    <source>
        <dbReference type="ARBA" id="ARBA00022946"/>
    </source>
</evidence>
<keyword evidence="9 11" id="KW-1133">Transmembrane helix</keyword>
<keyword evidence="7" id="KW-0418">Kinase</keyword>
<keyword evidence="10 11" id="KW-0472">Membrane</keyword>
<evidence type="ECO:0000256" key="7">
    <source>
        <dbReference type="ARBA" id="ARBA00022777"/>
    </source>
</evidence>
<keyword evidence="5" id="KW-0808">Transferase</keyword>
<name>A0A1Q3BFA5_CEPFO</name>
<dbReference type="GO" id="GO:0016301">
    <property type="term" value="F:kinase activity"/>
    <property type="evidence" value="ECO:0007669"/>
    <property type="project" value="UniProtKB-KW"/>
</dbReference>
<dbReference type="STRING" id="3775.A0A1Q3BFA5"/>
<feature type="transmembrane region" description="Helical" evidence="11">
    <location>
        <begin position="265"/>
        <end position="286"/>
    </location>
</feature>
<evidence type="ECO:0000256" key="9">
    <source>
        <dbReference type="ARBA" id="ARBA00022989"/>
    </source>
</evidence>
<keyword evidence="8" id="KW-0809">Transit peptide</keyword>
<evidence type="ECO:0000256" key="6">
    <source>
        <dbReference type="ARBA" id="ARBA00022692"/>
    </source>
</evidence>
<evidence type="ECO:0000256" key="5">
    <source>
        <dbReference type="ARBA" id="ARBA00022679"/>
    </source>
</evidence>
<dbReference type="GO" id="GO:0031969">
    <property type="term" value="C:chloroplast membrane"/>
    <property type="evidence" value="ECO:0007669"/>
    <property type="project" value="UniProtKB-SubCell"/>
</dbReference>
<comment type="similarity">
    <text evidence="2">Belongs to the polyprenol kinase family.</text>
</comment>
<dbReference type="InterPro" id="IPR039606">
    <property type="entry name" value="Phytol/farnesol_kinase"/>
</dbReference>
<proteinExistence type="inferred from homology"/>
<feature type="transmembrane region" description="Helical" evidence="11">
    <location>
        <begin position="298"/>
        <end position="317"/>
    </location>
</feature>
<reference evidence="13" key="1">
    <citation type="submission" date="2016-04" db="EMBL/GenBank/DDBJ databases">
        <title>Cephalotus genome sequencing.</title>
        <authorList>
            <person name="Fukushima K."/>
            <person name="Hasebe M."/>
            <person name="Fang X."/>
        </authorList>
    </citation>
    <scope>NUCLEOTIDE SEQUENCE [LARGE SCALE GENOMIC DNA]</scope>
    <source>
        <strain evidence="13">cv. St1</strain>
    </source>
</reference>
<feature type="transmembrane region" description="Helical" evidence="11">
    <location>
        <begin position="209"/>
        <end position="225"/>
    </location>
</feature>
<keyword evidence="6 11" id="KW-0812">Transmembrane</keyword>
<sequence>MNVTTRNEKLNPTCINKHHTLKKQIRKMSTTTKLTYIYTTKATSFKTTPLLGPNLSSTSSLLLLTNYSDDNIFAFGLKLRPTYPRRSRRNLTSAPGAMLLPQNPVLSDICATAVSGAVALSILRSFEEAAKRRLFEKKLNRKLVHISIGLAFMLCWPLFSSGQRGAIFASLTPGINIVRMLLLGLGLLKDEAAVKSISRYGDHRELLKGPLYYAATITFACVVYWRSSPIAISAICNLCAGDGLADVVGRRFGHQKLPYNRNKSIIGSVAMASAGFLSSLGFMYYLSSFGYLQKSWEMVLGFLVVSLASALVESLPISTVLDDNLTVTLTSILVGSLVF</sequence>
<evidence type="ECO:0000313" key="13">
    <source>
        <dbReference type="Proteomes" id="UP000187406"/>
    </source>
</evidence>
<organism evidence="12 13">
    <name type="scientific">Cephalotus follicularis</name>
    <name type="common">Albany pitcher plant</name>
    <dbReference type="NCBI Taxonomy" id="3775"/>
    <lineage>
        <taxon>Eukaryota</taxon>
        <taxon>Viridiplantae</taxon>
        <taxon>Streptophyta</taxon>
        <taxon>Embryophyta</taxon>
        <taxon>Tracheophyta</taxon>
        <taxon>Spermatophyta</taxon>
        <taxon>Magnoliopsida</taxon>
        <taxon>eudicotyledons</taxon>
        <taxon>Gunneridae</taxon>
        <taxon>Pentapetalae</taxon>
        <taxon>rosids</taxon>
        <taxon>fabids</taxon>
        <taxon>Oxalidales</taxon>
        <taxon>Cephalotaceae</taxon>
        <taxon>Cephalotus</taxon>
    </lineage>
</organism>
<dbReference type="OrthoDB" id="5673at2759"/>
<accession>A0A1Q3BFA5</accession>
<keyword evidence="4" id="KW-0934">Plastid</keyword>
<keyword evidence="3" id="KW-0150">Chloroplast</keyword>
<gene>
    <name evidence="12" type="ORF">CFOL_v3_10089</name>
</gene>
<evidence type="ECO:0000256" key="1">
    <source>
        <dbReference type="ARBA" id="ARBA00004508"/>
    </source>
</evidence>